<evidence type="ECO:0000313" key="2">
    <source>
        <dbReference type="EMBL" id="PLW77900.1"/>
    </source>
</evidence>
<evidence type="ECO:0000256" key="1">
    <source>
        <dbReference type="SAM" id="Phobius"/>
    </source>
</evidence>
<evidence type="ECO:0000313" key="3">
    <source>
        <dbReference type="Proteomes" id="UP000234881"/>
    </source>
</evidence>
<evidence type="ECO:0008006" key="4">
    <source>
        <dbReference type="Google" id="ProtNLM"/>
    </source>
</evidence>
<keyword evidence="3" id="KW-1185">Reference proteome</keyword>
<protein>
    <recommendedName>
        <fullName evidence="4">ABC transporter permease</fullName>
    </recommendedName>
</protein>
<feature type="transmembrane region" description="Helical" evidence="1">
    <location>
        <begin position="16"/>
        <end position="35"/>
    </location>
</feature>
<keyword evidence="1" id="KW-0472">Membrane</keyword>
<dbReference type="AlphaFoldDB" id="A0A2N5XTU4"/>
<dbReference type="OrthoDB" id="8451086at2"/>
<keyword evidence="1" id="KW-0812">Transmembrane</keyword>
<name>A0A2N5XTU4_9HYPH</name>
<comment type="caution">
    <text evidence="2">The sequence shown here is derived from an EMBL/GenBank/DDBJ whole genome shotgun (WGS) entry which is preliminary data.</text>
</comment>
<dbReference type="EMBL" id="PKUQ01000013">
    <property type="protein sequence ID" value="PLW77900.1"/>
    <property type="molecule type" value="Genomic_DNA"/>
</dbReference>
<proteinExistence type="predicted"/>
<sequence>MMNMLAWLVGSRLGRWVASALVVIALVGYVALSFYRRGLNAEQTKRTAKALKRLKERIGTDETIRRMPVDERRKRLSDDWGS</sequence>
<gene>
    <name evidence="2" type="ORF">C0081_07175</name>
</gene>
<organism evidence="2 3">
    <name type="scientific">Cohaesibacter celericrescens</name>
    <dbReference type="NCBI Taxonomy" id="2067669"/>
    <lineage>
        <taxon>Bacteria</taxon>
        <taxon>Pseudomonadati</taxon>
        <taxon>Pseudomonadota</taxon>
        <taxon>Alphaproteobacteria</taxon>
        <taxon>Hyphomicrobiales</taxon>
        <taxon>Cohaesibacteraceae</taxon>
    </lineage>
</organism>
<keyword evidence="1" id="KW-1133">Transmembrane helix</keyword>
<reference evidence="2 3" key="1">
    <citation type="submission" date="2018-01" db="EMBL/GenBank/DDBJ databases">
        <title>The draft genome sequence of Cohaesibacter sp. H1304.</title>
        <authorList>
            <person name="Wang N.-N."/>
            <person name="Du Z.-J."/>
        </authorList>
    </citation>
    <scope>NUCLEOTIDE SEQUENCE [LARGE SCALE GENOMIC DNA]</scope>
    <source>
        <strain evidence="2 3">H1304</strain>
    </source>
</reference>
<accession>A0A2N5XTU4</accession>
<dbReference type="RefSeq" id="WP_101533141.1">
    <property type="nucleotide sequence ID" value="NZ_PKUQ01000013.1"/>
</dbReference>
<dbReference type="Proteomes" id="UP000234881">
    <property type="component" value="Unassembled WGS sequence"/>
</dbReference>